<accession>A0A556AYF1</accession>
<dbReference type="InterPro" id="IPR052896">
    <property type="entry name" value="GGT-like_enzyme"/>
</dbReference>
<dbReference type="InterPro" id="IPR043138">
    <property type="entry name" value="GGT_lsub"/>
</dbReference>
<protein>
    <submittedName>
        <fullName evidence="1">Gamma-glutamyltransferase family protein</fullName>
    </submittedName>
</protein>
<dbReference type="PANTHER" id="PTHR43881">
    <property type="entry name" value="GAMMA-GLUTAMYLTRANSPEPTIDASE (AFU_ORTHOLOGUE AFUA_4G13580)"/>
    <property type="match status" value="1"/>
</dbReference>
<evidence type="ECO:0000313" key="2">
    <source>
        <dbReference type="Proteomes" id="UP000318405"/>
    </source>
</evidence>
<dbReference type="OrthoDB" id="5297205at2"/>
<evidence type="ECO:0000313" key="1">
    <source>
        <dbReference type="EMBL" id="TSH97970.1"/>
    </source>
</evidence>
<dbReference type="Gene3D" id="1.10.246.130">
    <property type="match status" value="1"/>
</dbReference>
<dbReference type="RefSeq" id="WP_143946852.1">
    <property type="nucleotide sequence ID" value="NZ_BAABMB010000004.1"/>
</dbReference>
<dbReference type="SUPFAM" id="SSF56235">
    <property type="entry name" value="N-terminal nucleophile aminohydrolases (Ntn hydrolases)"/>
    <property type="match status" value="1"/>
</dbReference>
<dbReference type="PRINTS" id="PR01210">
    <property type="entry name" value="GGTRANSPTASE"/>
</dbReference>
<comment type="caution">
    <text evidence="1">The sequence shown here is derived from an EMBL/GenBank/DDBJ whole genome shotgun (WGS) entry which is preliminary data.</text>
</comment>
<dbReference type="Pfam" id="PF01019">
    <property type="entry name" value="G_glu_transpept"/>
    <property type="match status" value="1"/>
</dbReference>
<dbReference type="InterPro" id="IPR043137">
    <property type="entry name" value="GGT_ssub_C"/>
</dbReference>
<dbReference type="GO" id="GO:0016740">
    <property type="term" value="F:transferase activity"/>
    <property type="evidence" value="ECO:0007669"/>
    <property type="project" value="UniProtKB-KW"/>
</dbReference>
<keyword evidence="1" id="KW-0808">Transferase</keyword>
<dbReference type="Proteomes" id="UP000318405">
    <property type="component" value="Unassembled WGS sequence"/>
</dbReference>
<reference evidence="1 2" key="1">
    <citation type="submission" date="2019-07" db="EMBL/GenBank/DDBJ databases">
        <title>Qingshengfaniella alkalisoli gen. nov., sp. nov., isolated from saline soil.</title>
        <authorList>
            <person name="Xu L."/>
            <person name="Huang X.-X."/>
            <person name="Sun J.-Q."/>
        </authorList>
    </citation>
    <scope>NUCLEOTIDE SEQUENCE [LARGE SCALE GENOMIC DNA]</scope>
    <source>
        <strain evidence="1 2">DSM 27279</strain>
    </source>
</reference>
<proteinExistence type="predicted"/>
<gene>
    <name evidence="1" type="ORF">FOZ76_04055</name>
</gene>
<dbReference type="InterPro" id="IPR029055">
    <property type="entry name" value="Ntn_hydrolases_N"/>
</dbReference>
<dbReference type="AlphaFoldDB" id="A0A556AYF1"/>
<dbReference type="Gene3D" id="3.60.20.40">
    <property type="match status" value="1"/>
</dbReference>
<dbReference type="EMBL" id="VLTJ01000007">
    <property type="protein sequence ID" value="TSH97970.1"/>
    <property type="molecule type" value="Genomic_DNA"/>
</dbReference>
<keyword evidence="2" id="KW-1185">Reference proteome</keyword>
<name>A0A556AYF1_9BURK</name>
<dbReference type="PANTHER" id="PTHR43881:SF1">
    <property type="entry name" value="GAMMA-GLUTAMYLTRANSPEPTIDASE (AFU_ORTHOLOGUE AFUA_4G13580)"/>
    <property type="match status" value="1"/>
</dbReference>
<sequence>MRDFEQPGRSLVMARNGMAATSQPAATLAAIQVLERGGNAMDAAIAACAVQCVLEPGSTGVGGDCFALYAPKGDTGRLVAYDGGGWAPAGASLAALRELGVTHIERQSPHAVTVPGAVDAWARLAGDHGSLALAELLAPAIRLADEGYAVAPRCAFDWAAQAALLRNNAGARELMLDAEGNAPSAGSVHRQPRLAETLRHIAAHGRDGFYRGRVAEDIVGTLRGLGGLHTLEDFADYAGEYVAPVKTGFRGYEVHECPPPGQGAVALLILKILERFEADGEPLGADRLHIEIEACRLAYGIRDAWLADPRHGPVDLDWLLSEQRVDTLVGQIDLARAMPKVPHYAPLEHKDTVYICVVDKERNCASFINSIFTPFGAGIMTARTGVMLHNRAQCFSLAPGHANAIAPRKRPLHTIIPGMLSRDGRAVMSFGVMGGHYQAMGHAHFVSKVVDYGMDMQSANAMPRVFPRPGQGDVELEHTVPAAACAELERRGFKLARPAAAIGGAQSIWIDWEQGVLLGASDHRKDGCALGC</sequence>
<organism evidence="1 2">
    <name type="scientific">Verticiella sediminum</name>
    <dbReference type="NCBI Taxonomy" id="1247510"/>
    <lineage>
        <taxon>Bacteria</taxon>
        <taxon>Pseudomonadati</taxon>
        <taxon>Pseudomonadota</taxon>
        <taxon>Betaproteobacteria</taxon>
        <taxon>Burkholderiales</taxon>
        <taxon>Alcaligenaceae</taxon>
        <taxon>Verticiella</taxon>
    </lineage>
</organism>